<dbReference type="Pfam" id="PF05670">
    <property type="entry name" value="NFACT-R_1"/>
    <property type="match status" value="1"/>
</dbReference>
<evidence type="ECO:0000313" key="8">
    <source>
        <dbReference type="Proteomes" id="UP000586454"/>
    </source>
</evidence>
<dbReference type="InterPro" id="IPR043682">
    <property type="entry name" value="RqcH_bacterial"/>
</dbReference>
<evidence type="ECO:0000256" key="5">
    <source>
        <dbReference type="HAMAP-Rule" id="MF_00844"/>
    </source>
</evidence>
<comment type="similarity">
    <text evidence="5">Belongs to the NEMF family.</text>
</comment>
<evidence type="ECO:0000256" key="3">
    <source>
        <dbReference type="ARBA" id="ARBA00022884"/>
    </source>
</evidence>
<evidence type="ECO:0000256" key="1">
    <source>
        <dbReference type="ARBA" id="ARBA00022555"/>
    </source>
</evidence>
<sequence length="601" mass="69662">MLLYMKDNELSASQGGDRLSYDGTMTKAVSEELDTLYAGGKIDKVYQPQQDTLILNLRSHRARGSLLLSASANNPCAYITEKKFQNPATPPNFCMLLRKHLESTVIQRIYQIEMDRVLCIEVEGFNDLFDKVKKTLIIEMMGRHSNIILVDEDEKIIDALKRINHGTSRVREILPGVHYTLEGIMDRVNPLEETETDFIASASEEKALSVKNFFIRRYLGISPLIASEIAYRAGYSEKDPMKTVEKTPLYRSFKEVMDEVRNGEYRPQSISDGHKIIAFSAVNLKHYPEDNKTFYDSPSKLLDQTFIIRVMEDRIRQKSQNLHKQIKNYLERALTKQEKMELELREAKDRKKLKVYGDLISSNAWKIEKGSREITLENFYDDMEPITIPLDDTKDAIQNAATYYKKFTKLKHAEATLTDRIENNRTTIQYLDSMLYNLEDASTVDEVDGIQEEFREDYLKKKFKDHGRGNKKKHSKKAEFLHFKSSEGHPIYVGRNNRQNQELTLKFARKNDYWFHVKNGPGSHVILKTDGTEPSEEVLIECAELAAYYSRSRQSSNVEVDYTKRQFIRRHPSNQTGLVIYTDFSTLYVTPKKELVEELKA</sequence>
<dbReference type="EMBL" id="CAIJCS010000014">
    <property type="protein sequence ID" value="CAC9924939.1"/>
    <property type="molecule type" value="Genomic_DNA"/>
</dbReference>
<organism evidence="7 8">
    <name type="scientific">Aedoeadaptatus nemausensis</name>
    <dbReference type="NCBI Taxonomy" id="2582829"/>
    <lineage>
        <taxon>Bacteria</taxon>
        <taxon>Bacillati</taxon>
        <taxon>Bacillota</taxon>
        <taxon>Tissierellia</taxon>
        <taxon>Tissierellales</taxon>
        <taxon>Peptoniphilaceae</taxon>
        <taxon>Aedoeadaptatus</taxon>
    </lineage>
</organism>
<evidence type="ECO:0000313" key="7">
    <source>
        <dbReference type="EMBL" id="CAC9924939.1"/>
    </source>
</evidence>
<keyword evidence="4 5" id="KW-0648">Protein biosynthesis</keyword>
<evidence type="ECO:0000256" key="4">
    <source>
        <dbReference type="ARBA" id="ARBA00022917"/>
    </source>
</evidence>
<dbReference type="PANTHER" id="PTHR15239:SF6">
    <property type="entry name" value="RIBOSOME QUALITY CONTROL COMPLEX SUBUNIT NEMF"/>
    <property type="match status" value="1"/>
</dbReference>
<dbReference type="AlphaFoldDB" id="A0A6V6XZV1"/>
<protein>
    <recommendedName>
        <fullName evidence="5">Rqc2 homolog RqcH</fullName>
        <shortName evidence="5">RqcH</shortName>
    </recommendedName>
</protein>
<comment type="subunit">
    <text evidence="5">Associates with stalled 50S ribosomal subunits. Binds to RqcP.</text>
</comment>
<dbReference type="Proteomes" id="UP000586454">
    <property type="component" value="Unassembled WGS sequence"/>
</dbReference>
<keyword evidence="8" id="KW-1185">Reference proteome</keyword>
<dbReference type="GO" id="GO:0043023">
    <property type="term" value="F:ribosomal large subunit binding"/>
    <property type="evidence" value="ECO:0007669"/>
    <property type="project" value="UniProtKB-UniRule"/>
</dbReference>
<dbReference type="Gene3D" id="1.10.8.50">
    <property type="match status" value="1"/>
</dbReference>
<dbReference type="PANTHER" id="PTHR15239">
    <property type="entry name" value="NUCLEAR EXPORT MEDIATOR FACTOR NEMF"/>
    <property type="match status" value="1"/>
</dbReference>
<dbReference type="GO" id="GO:0072344">
    <property type="term" value="P:rescue of stalled ribosome"/>
    <property type="evidence" value="ECO:0007669"/>
    <property type="project" value="UniProtKB-UniRule"/>
</dbReference>
<evidence type="ECO:0000259" key="6">
    <source>
        <dbReference type="Pfam" id="PF05670"/>
    </source>
</evidence>
<feature type="domain" description="NFACT RNA-binding" evidence="6">
    <location>
        <begin position="480"/>
        <end position="573"/>
    </location>
</feature>
<gene>
    <name evidence="5" type="primary">rqcH</name>
    <name evidence="7" type="ORF">PEPNEM18_00447</name>
</gene>
<keyword evidence="1 5" id="KW-0820">tRNA-binding</keyword>
<dbReference type="GO" id="GO:1990112">
    <property type="term" value="C:RQC complex"/>
    <property type="evidence" value="ECO:0007669"/>
    <property type="project" value="TreeGrafter"/>
</dbReference>
<dbReference type="HAMAP" id="MF_00844_B">
    <property type="entry name" value="RqcH_B"/>
    <property type="match status" value="1"/>
</dbReference>
<dbReference type="InterPro" id="IPR008532">
    <property type="entry name" value="NFACT_RNA-bd"/>
</dbReference>
<dbReference type="Pfam" id="PF05833">
    <property type="entry name" value="NFACT_N"/>
    <property type="match status" value="1"/>
</dbReference>
<proteinExistence type="inferred from homology"/>
<comment type="caution">
    <text evidence="7">The sequence shown here is derived from an EMBL/GenBank/DDBJ whole genome shotgun (WGS) entry which is preliminary data.</text>
</comment>
<dbReference type="Gene3D" id="2.30.310.10">
    <property type="entry name" value="ibrinogen binding protein from staphylococcus aureus domain"/>
    <property type="match status" value="1"/>
</dbReference>
<keyword evidence="2 5" id="KW-0699">rRNA-binding</keyword>
<keyword evidence="3 5" id="KW-0694">RNA-binding</keyword>
<dbReference type="GO" id="GO:0019843">
    <property type="term" value="F:rRNA binding"/>
    <property type="evidence" value="ECO:0007669"/>
    <property type="project" value="UniProtKB-UniRule"/>
</dbReference>
<dbReference type="InterPro" id="IPR051608">
    <property type="entry name" value="RQC_Subunit_NEMF"/>
</dbReference>
<name>A0A6V6XZV1_9FIRM</name>
<dbReference type="RefSeq" id="WP_180498802.1">
    <property type="nucleotide sequence ID" value="NZ_CAIJCS010000014.1"/>
</dbReference>
<dbReference type="FunFam" id="2.30.310.10:FF:000004">
    <property type="entry name" value="Fibronectin-binding protein A"/>
    <property type="match status" value="1"/>
</dbReference>
<reference evidence="7 8" key="1">
    <citation type="submission" date="2020-06" db="EMBL/GenBank/DDBJ databases">
        <authorList>
            <person name="Criscuolo A."/>
        </authorList>
    </citation>
    <scope>NUCLEOTIDE SEQUENCE [LARGE SCALE GENOMIC DNA]</scope>
    <source>
        <strain evidence="7">1804121828</strain>
    </source>
</reference>
<comment type="function">
    <text evidence="5">Key component of the ribosome quality control system (RQC), a ribosome-associated complex that mediates the extraction of incompletely synthesized nascent chains from stalled ribosomes and their subsequent degradation. RqcH recruits Ala-charged tRNA, and with RqcP directs the elongation of stalled nascent chains on 50S ribosomal subunits, leading to non-templated C-terminal alanine extensions (Ala tail). The Ala tail promotes nascent chain degradation. May add between 1 and at least 8 Ala residues. Binds to stalled 50S ribosomal subunits.</text>
</comment>
<evidence type="ECO:0000256" key="2">
    <source>
        <dbReference type="ARBA" id="ARBA00022730"/>
    </source>
</evidence>
<dbReference type="GO" id="GO:0000049">
    <property type="term" value="F:tRNA binding"/>
    <property type="evidence" value="ECO:0007669"/>
    <property type="project" value="UniProtKB-UniRule"/>
</dbReference>
<accession>A0A6V6XZV1</accession>